<comment type="function">
    <text evidence="2">PPIases accelerate the folding of proteins. It catalyzes the cis-trans isomerization of proline imidic peptide bonds in oligopeptides.</text>
</comment>
<evidence type="ECO:0000256" key="10">
    <source>
        <dbReference type="ARBA" id="ARBA00023110"/>
    </source>
</evidence>
<evidence type="ECO:0000313" key="17">
    <source>
        <dbReference type="Proteomes" id="UP000030755"/>
    </source>
</evidence>
<dbReference type="Gene3D" id="2.40.100.10">
    <property type="entry name" value="Cyclophilin-like"/>
    <property type="match status" value="1"/>
</dbReference>
<dbReference type="Gene3D" id="1.10.3260.10">
    <property type="entry name" value="DNA ligase, ATP-dependent, N-terminal domain"/>
    <property type="match status" value="1"/>
</dbReference>
<dbReference type="OrthoDB" id="271386at2759"/>
<dbReference type="PANTHER" id="PTHR45997">
    <property type="entry name" value="DNA LIGASE 4"/>
    <property type="match status" value="1"/>
</dbReference>
<dbReference type="SUPFAM" id="SSF117018">
    <property type="entry name" value="ATP-dependent DNA ligase DNA-binding domain"/>
    <property type="match status" value="1"/>
</dbReference>
<evidence type="ECO:0000259" key="15">
    <source>
        <dbReference type="PROSITE" id="PS50160"/>
    </source>
</evidence>
<keyword evidence="10" id="KW-0697">Rotamase</keyword>
<dbReference type="InterPro" id="IPR036599">
    <property type="entry name" value="DNA_ligase_N_sf"/>
</dbReference>
<keyword evidence="5" id="KW-0479">Metal-binding</keyword>
<dbReference type="InterPro" id="IPR002130">
    <property type="entry name" value="Cyclophilin-type_PPIase_dom"/>
</dbReference>
<dbReference type="PRINTS" id="PR00153">
    <property type="entry name" value="CSAPPISMRASE"/>
</dbReference>
<dbReference type="Proteomes" id="UP000030755">
    <property type="component" value="Unassembled WGS sequence"/>
</dbReference>
<proteinExistence type="inferred from homology"/>
<evidence type="ECO:0000256" key="6">
    <source>
        <dbReference type="ARBA" id="ARBA00022741"/>
    </source>
</evidence>
<feature type="domain" description="ATP-dependent DNA ligase family profile" evidence="15">
    <location>
        <begin position="463"/>
        <end position="504"/>
    </location>
</feature>
<sequence>MSQKVVVETSTGNFVLELYVDEAPRTCKNFYELAKKGYYNNTKFHRIIHNFMIQGGDPTGTGRGGSSIYGETFEDEIQSSLKHTGAGILSMANAGPNTNGSQFFITLAPTPWLDGKHTIFGRVYSGMKVIQRLGLVPTDSNDRPLEDVLDSIKKTSKVDQRRSLVNQLIQNIRIQECKNMYLLMRLLLPQLDKERSGYGMKESKLGDVIVDTLSIAKSSQDAFVLKNWKKFINKGVNDFAGVAKPIIAQRNVVESKLDLEDVDNLLNELNESSEKREVFTRMIRSLTATELSWIIRIILKDLKLGVSEKTILKSYHVDAVEYYYVCSDLKQLVETLNDPSKRYLTNALQIFQPFKPMLADREEFEKVIELMSNEEFYIETKLDGERIQLHKNGDEYKYWSRNGTDYTFLYGATKSDGSLTKKIHELFNDKVENAILDGEMVVMDENKGEILPFGTLKTAALNDSEDSVHPCFIIFDILLINGKCLIDDTLDERKRLIHKLPLRL</sequence>
<dbReference type="STRING" id="988480.A0A075AMS6"/>
<dbReference type="SUPFAM" id="SSF50891">
    <property type="entry name" value="Cyclophilin-like"/>
    <property type="match status" value="1"/>
</dbReference>
<dbReference type="SUPFAM" id="SSF56091">
    <property type="entry name" value="DNA ligase/mRNA capping enzyme, catalytic domain"/>
    <property type="match status" value="1"/>
</dbReference>
<dbReference type="Pfam" id="PF00160">
    <property type="entry name" value="Pro_isomerase"/>
    <property type="match status" value="1"/>
</dbReference>
<protein>
    <recommendedName>
        <fullName evidence="3">peptidylprolyl isomerase</fullName>
        <ecNumber evidence="3">5.2.1.8</ecNumber>
    </recommendedName>
</protein>
<dbReference type="GO" id="GO:0003755">
    <property type="term" value="F:peptidyl-prolyl cis-trans isomerase activity"/>
    <property type="evidence" value="ECO:0007669"/>
    <property type="project" value="UniProtKB-KW"/>
</dbReference>
<dbReference type="InterPro" id="IPR012310">
    <property type="entry name" value="DNA_ligase_ATP-dep_cent"/>
</dbReference>
<dbReference type="InterPro" id="IPR016059">
    <property type="entry name" value="DNA_ligase_ATP-dep_CS"/>
</dbReference>
<dbReference type="GO" id="GO:0032807">
    <property type="term" value="C:DNA ligase IV complex"/>
    <property type="evidence" value="ECO:0007669"/>
    <property type="project" value="TreeGrafter"/>
</dbReference>
<dbReference type="Pfam" id="PF01068">
    <property type="entry name" value="DNA_ligase_A_M"/>
    <property type="match status" value="1"/>
</dbReference>
<dbReference type="CDD" id="cd07903">
    <property type="entry name" value="Adenylation_DNA_ligase_IV"/>
    <property type="match status" value="1"/>
</dbReference>
<comment type="similarity">
    <text evidence="13">Belongs to the cyclophilin-type PPIase family. PPIL1 subfamily.</text>
</comment>
<evidence type="ECO:0000256" key="1">
    <source>
        <dbReference type="ARBA" id="ARBA00000971"/>
    </source>
</evidence>
<dbReference type="GO" id="GO:0005524">
    <property type="term" value="F:ATP binding"/>
    <property type="evidence" value="ECO:0007669"/>
    <property type="project" value="UniProtKB-KW"/>
</dbReference>
<dbReference type="AlphaFoldDB" id="A0A075AMS6"/>
<evidence type="ECO:0000256" key="11">
    <source>
        <dbReference type="ARBA" id="ARBA00023204"/>
    </source>
</evidence>
<keyword evidence="6" id="KW-0547">Nucleotide-binding</keyword>
<reference evidence="16 17" key="1">
    <citation type="journal article" date="2013" name="Curr. Biol.">
        <title>Shared signatures of parasitism and phylogenomics unite Cryptomycota and microsporidia.</title>
        <authorList>
            <person name="James T.Y."/>
            <person name="Pelin A."/>
            <person name="Bonen L."/>
            <person name="Ahrendt S."/>
            <person name="Sain D."/>
            <person name="Corradi N."/>
            <person name="Stajich J.E."/>
        </authorList>
    </citation>
    <scope>NUCLEOTIDE SEQUENCE [LARGE SCALE GENOMIC DNA]</scope>
    <source>
        <strain evidence="16 17">CSF55</strain>
    </source>
</reference>
<dbReference type="EC" id="5.2.1.8" evidence="3"/>
<dbReference type="GO" id="GO:0046872">
    <property type="term" value="F:metal ion binding"/>
    <property type="evidence" value="ECO:0007669"/>
    <property type="project" value="UniProtKB-KW"/>
</dbReference>
<keyword evidence="7" id="KW-0227">DNA damage</keyword>
<dbReference type="PANTHER" id="PTHR45997:SF1">
    <property type="entry name" value="DNA LIGASE 4"/>
    <property type="match status" value="1"/>
</dbReference>
<dbReference type="GO" id="GO:0006457">
    <property type="term" value="P:protein folding"/>
    <property type="evidence" value="ECO:0007669"/>
    <property type="project" value="InterPro"/>
</dbReference>
<evidence type="ECO:0000256" key="8">
    <source>
        <dbReference type="ARBA" id="ARBA00022840"/>
    </source>
</evidence>
<dbReference type="GO" id="GO:0006303">
    <property type="term" value="P:double-strand break repair via nonhomologous end joining"/>
    <property type="evidence" value="ECO:0007669"/>
    <property type="project" value="TreeGrafter"/>
</dbReference>
<keyword evidence="4 16" id="KW-0436">Ligase</keyword>
<dbReference type="PROSITE" id="PS50160">
    <property type="entry name" value="DNA_LIGASE_A3"/>
    <property type="match status" value="1"/>
</dbReference>
<evidence type="ECO:0000256" key="12">
    <source>
        <dbReference type="ARBA" id="ARBA00023235"/>
    </source>
</evidence>
<dbReference type="Gene3D" id="3.30.470.30">
    <property type="entry name" value="DNA ligase/mRNA capping enzyme"/>
    <property type="match status" value="1"/>
</dbReference>
<keyword evidence="9" id="KW-0460">Magnesium</keyword>
<dbReference type="HOGENOM" id="CLU_540954_0_0_1"/>
<dbReference type="GO" id="GO:0003677">
    <property type="term" value="F:DNA binding"/>
    <property type="evidence" value="ECO:0007669"/>
    <property type="project" value="InterPro"/>
</dbReference>
<evidence type="ECO:0000256" key="2">
    <source>
        <dbReference type="ARBA" id="ARBA00002388"/>
    </source>
</evidence>
<evidence type="ECO:0000313" key="16">
    <source>
        <dbReference type="EMBL" id="EPZ30963.1"/>
    </source>
</evidence>
<keyword evidence="12" id="KW-0413">Isomerase</keyword>
<evidence type="ECO:0000256" key="4">
    <source>
        <dbReference type="ARBA" id="ARBA00022598"/>
    </source>
</evidence>
<evidence type="ECO:0000256" key="9">
    <source>
        <dbReference type="ARBA" id="ARBA00022842"/>
    </source>
</evidence>
<dbReference type="PROSITE" id="PS00170">
    <property type="entry name" value="CSA_PPIASE_1"/>
    <property type="match status" value="1"/>
</dbReference>
<organism evidence="16 17">
    <name type="scientific">Rozella allomycis (strain CSF55)</name>
    <dbReference type="NCBI Taxonomy" id="988480"/>
    <lineage>
        <taxon>Eukaryota</taxon>
        <taxon>Fungi</taxon>
        <taxon>Fungi incertae sedis</taxon>
        <taxon>Cryptomycota</taxon>
        <taxon>Cryptomycota incertae sedis</taxon>
        <taxon>Rozella</taxon>
    </lineage>
</organism>
<dbReference type="InterPro" id="IPR020892">
    <property type="entry name" value="Cyclophilin-type_PPIase_CS"/>
</dbReference>
<dbReference type="InterPro" id="IPR029710">
    <property type="entry name" value="LIG4"/>
</dbReference>
<gene>
    <name evidence="16" type="ORF">O9G_004932</name>
</gene>
<dbReference type="InterPro" id="IPR044125">
    <property type="entry name" value="Adenylation_DNA_ligase_IV"/>
</dbReference>
<evidence type="ECO:0000256" key="3">
    <source>
        <dbReference type="ARBA" id="ARBA00013194"/>
    </source>
</evidence>
<dbReference type="InterPro" id="IPR029000">
    <property type="entry name" value="Cyclophilin-like_dom_sf"/>
</dbReference>
<dbReference type="GO" id="GO:0003910">
    <property type="term" value="F:DNA ligase (ATP) activity"/>
    <property type="evidence" value="ECO:0007669"/>
    <property type="project" value="InterPro"/>
</dbReference>
<evidence type="ECO:0000256" key="7">
    <source>
        <dbReference type="ARBA" id="ARBA00022763"/>
    </source>
</evidence>
<accession>A0A075AMS6</accession>
<dbReference type="PROSITE" id="PS50072">
    <property type="entry name" value="CSA_PPIASE_2"/>
    <property type="match status" value="1"/>
</dbReference>
<dbReference type="GO" id="GO:0006297">
    <property type="term" value="P:nucleotide-excision repair, DNA gap filling"/>
    <property type="evidence" value="ECO:0007669"/>
    <property type="project" value="TreeGrafter"/>
</dbReference>
<dbReference type="PROSITE" id="PS00697">
    <property type="entry name" value="DNA_LIGASE_A1"/>
    <property type="match status" value="1"/>
</dbReference>
<dbReference type="GO" id="GO:0006310">
    <property type="term" value="P:DNA recombination"/>
    <property type="evidence" value="ECO:0007669"/>
    <property type="project" value="InterPro"/>
</dbReference>
<keyword evidence="11" id="KW-0234">DNA repair</keyword>
<keyword evidence="8" id="KW-0067">ATP-binding</keyword>
<evidence type="ECO:0000256" key="13">
    <source>
        <dbReference type="ARBA" id="ARBA00038147"/>
    </source>
</evidence>
<comment type="catalytic activity">
    <reaction evidence="1">
        <text>[protein]-peptidylproline (omega=180) = [protein]-peptidylproline (omega=0)</text>
        <dbReference type="Rhea" id="RHEA:16237"/>
        <dbReference type="Rhea" id="RHEA-COMP:10747"/>
        <dbReference type="Rhea" id="RHEA-COMP:10748"/>
        <dbReference type="ChEBI" id="CHEBI:83833"/>
        <dbReference type="ChEBI" id="CHEBI:83834"/>
        <dbReference type="EC" id="5.2.1.8"/>
    </reaction>
</comment>
<dbReference type="EMBL" id="KE561326">
    <property type="protein sequence ID" value="EPZ30963.1"/>
    <property type="molecule type" value="Genomic_DNA"/>
</dbReference>
<dbReference type="FunFam" id="2.40.100.10:FF:000008">
    <property type="entry name" value="Peptidyl-prolyl cis-trans isomerase"/>
    <property type="match status" value="1"/>
</dbReference>
<keyword evidence="17" id="KW-1185">Reference proteome</keyword>
<evidence type="ECO:0000256" key="5">
    <source>
        <dbReference type="ARBA" id="ARBA00022723"/>
    </source>
</evidence>
<feature type="domain" description="PPIase cyclophilin-type" evidence="14">
    <location>
        <begin position="1"/>
        <end position="149"/>
    </location>
</feature>
<evidence type="ECO:0000259" key="14">
    <source>
        <dbReference type="PROSITE" id="PS50072"/>
    </source>
</evidence>
<name>A0A075AMS6_ROZAC</name>